<dbReference type="PANTHER" id="PTHR44858:SF1">
    <property type="entry name" value="UDP-N-ACETYLGLUCOSAMINE--PEPTIDE N-ACETYLGLUCOSAMINYLTRANSFERASE SPINDLY-RELATED"/>
    <property type="match status" value="1"/>
</dbReference>
<dbReference type="PROSITE" id="PS50005">
    <property type="entry name" value="TPR"/>
    <property type="match status" value="4"/>
</dbReference>
<evidence type="ECO:0000313" key="4">
    <source>
        <dbReference type="EMBL" id="TXG38690.1"/>
    </source>
</evidence>
<dbReference type="SMART" id="SM00028">
    <property type="entry name" value="TPR"/>
    <property type="match status" value="7"/>
</dbReference>
<keyword evidence="1" id="KW-0677">Repeat</keyword>
<gene>
    <name evidence="4" type="ORF">FUA22_02055</name>
</gene>
<dbReference type="Gene3D" id="1.25.40.10">
    <property type="entry name" value="Tetratricopeptide repeat domain"/>
    <property type="match status" value="3"/>
</dbReference>
<dbReference type="RefSeq" id="WP_147766090.1">
    <property type="nucleotide sequence ID" value="NZ_VRKQ01000008.1"/>
</dbReference>
<evidence type="ECO:0000313" key="5">
    <source>
        <dbReference type="Proteomes" id="UP000321080"/>
    </source>
</evidence>
<evidence type="ECO:0000256" key="1">
    <source>
        <dbReference type="ARBA" id="ARBA00022737"/>
    </source>
</evidence>
<dbReference type="OrthoDB" id="965869at2"/>
<dbReference type="Pfam" id="PF13181">
    <property type="entry name" value="TPR_8"/>
    <property type="match status" value="2"/>
</dbReference>
<feature type="repeat" description="TPR" evidence="3">
    <location>
        <begin position="118"/>
        <end position="151"/>
    </location>
</feature>
<evidence type="ECO:0000256" key="3">
    <source>
        <dbReference type="PROSITE-ProRule" id="PRU00339"/>
    </source>
</evidence>
<dbReference type="AlphaFoldDB" id="A0A5C7GK80"/>
<dbReference type="InterPro" id="IPR011990">
    <property type="entry name" value="TPR-like_helical_dom_sf"/>
</dbReference>
<feature type="repeat" description="TPR" evidence="3">
    <location>
        <begin position="219"/>
        <end position="252"/>
    </location>
</feature>
<dbReference type="SUPFAM" id="SSF48452">
    <property type="entry name" value="TPR-like"/>
    <property type="match status" value="1"/>
</dbReference>
<comment type="caution">
    <text evidence="4">The sequence shown here is derived from an EMBL/GenBank/DDBJ whole genome shotgun (WGS) entry which is preliminary data.</text>
</comment>
<accession>A0A5C7GK80</accession>
<evidence type="ECO:0000256" key="2">
    <source>
        <dbReference type="ARBA" id="ARBA00022803"/>
    </source>
</evidence>
<feature type="repeat" description="TPR" evidence="3">
    <location>
        <begin position="84"/>
        <end position="117"/>
    </location>
</feature>
<keyword evidence="2 3" id="KW-0802">TPR repeat</keyword>
<dbReference type="InterPro" id="IPR050498">
    <property type="entry name" value="Ycf3"/>
</dbReference>
<reference evidence="4 5" key="1">
    <citation type="submission" date="2019-08" db="EMBL/GenBank/DDBJ databases">
        <title>Seonamhaeicola sediminis sp. nov., isolated from marine sediment.</title>
        <authorList>
            <person name="Cao W.R."/>
        </authorList>
    </citation>
    <scope>NUCLEOTIDE SEQUENCE [LARGE SCALE GENOMIC DNA]</scope>
    <source>
        <strain evidence="4 5">1505</strain>
    </source>
</reference>
<dbReference type="InterPro" id="IPR019734">
    <property type="entry name" value="TPR_rpt"/>
</dbReference>
<dbReference type="EMBL" id="VRKQ01000008">
    <property type="protein sequence ID" value="TXG38690.1"/>
    <property type="molecule type" value="Genomic_DNA"/>
</dbReference>
<dbReference type="PANTHER" id="PTHR44858">
    <property type="entry name" value="TETRATRICOPEPTIDE REPEAT PROTEIN 6"/>
    <property type="match status" value="1"/>
</dbReference>
<keyword evidence="5" id="KW-1185">Reference proteome</keyword>
<proteinExistence type="predicted"/>
<protein>
    <submittedName>
        <fullName evidence="4">Tetratricopeptide repeat protein</fullName>
    </submittedName>
</protein>
<dbReference type="Pfam" id="PF07719">
    <property type="entry name" value="TPR_2"/>
    <property type="match status" value="2"/>
</dbReference>
<name>A0A5C7GK80_9FLAO</name>
<dbReference type="Pfam" id="PF13174">
    <property type="entry name" value="TPR_6"/>
    <property type="match status" value="1"/>
</dbReference>
<feature type="repeat" description="TPR" evidence="3">
    <location>
        <begin position="152"/>
        <end position="185"/>
    </location>
</feature>
<dbReference type="Pfam" id="PF13414">
    <property type="entry name" value="TPR_11"/>
    <property type="match status" value="1"/>
</dbReference>
<dbReference type="InterPro" id="IPR013105">
    <property type="entry name" value="TPR_2"/>
</dbReference>
<dbReference type="Proteomes" id="UP000321080">
    <property type="component" value="Unassembled WGS sequence"/>
</dbReference>
<sequence length="318" mass="36687">MKKLLLILIIISPILSFGQANKFYRKAIRTVDIEERINLLNQAIALEPNHLDAYFYRALAKNELGDYSGAIVDYSKIIITNPDADSYFNRGNSRFSLKNLEGAKFDYAKAYELDPNFIDALFSLACVKFDLEDYKGAIEDFNKVLKIAPDFSKVYLLRASCYKELKDYKKALADYTLAVIISPDANTYYNRGVFLMDINYYAKANQDLTKSLRLNSNNTFAHFYRGASHLLLGKYDKAIQDFSNALELDSMDFDAHFGLAFTYFKMKDYKNAKLHLQKAKGILNLDNTSNGSEQYENTYWHQSQYYFFVNNLNEISKL</sequence>
<organism evidence="4 5">
    <name type="scientific">Seonamhaeicola maritimus</name>
    <dbReference type="NCBI Taxonomy" id="2591822"/>
    <lineage>
        <taxon>Bacteria</taxon>
        <taxon>Pseudomonadati</taxon>
        <taxon>Bacteroidota</taxon>
        <taxon>Flavobacteriia</taxon>
        <taxon>Flavobacteriales</taxon>
        <taxon>Flavobacteriaceae</taxon>
    </lineage>
</organism>